<dbReference type="Proteomes" id="UP001314170">
    <property type="component" value="Unassembled WGS sequence"/>
</dbReference>
<organism evidence="1 2">
    <name type="scientific">Dovyalis caffra</name>
    <dbReference type="NCBI Taxonomy" id="77055"/>
    <lineage>
        <taxon>Eukaryota</taxon>
        <taxon>Viridiplantae</taxon>
        <taxon>Streptophyta</taxon>
        <taxon>Embryophyta</taxon>
        <taxon>Tracheophyta</taxon>
        <taxon>Spermatophyta</taxon>
        <taxon>Magnoliopsida</taxon>
        <taxon>eudicotyledons</taxon>
        <taxon>Gunneridae</taxon>
        <taxon>Pentapetalae</taxon>
        <taxon>rosids</taxon>
        <taxon>fabids</taxon>
        <taxon>Malpighiales</taxon>
        <taxon>Salicaceae</taxon>
        <taxon>Flacourtieae</taxon>
        <taxon>Dovyalis</taxon>
    </lineage>
</organism>
<evidence type="ECO:0000313" key="1">
    <source>
        <dbReference type="EMBL" id="CAK7330643.1"/>
    </source>
</evidence>
<evidence type="ECO:0000313" key="2">
    <source>
        <dbReference type="Proteomes" id="UP001314170"/>
    </source>
</evidence>
<comment type="caution">
    <text evidence="1">The sequence shown here is derived from an EMBL/GenBank/DDBJ whole genome shotgun (WGS) entry which is preliminary data.</text>
</comment>
<protein>
    <submittedName>
        <fullName evidence="1">Uncharacterized protein</fullName>
    </submittedName>
</protein>
<name>A0AAV1RBC2_9ROSI</name>
<reference evidence="1 2" key="1">
    <citation type="submission" date="2024-01" db="EMBL/GenBank/DDBJ databases">
        <authorList>
            <person name="Waweru B."/>
        </authorList>
    </citation>
    <scope>NUCLEOTIDE SEQUENCE [LARGE SCALE GENOMIC DNA]</scope>
</reference>
<dbReference type="EMBL" id="CAWUPB010000913">
    <property type="protein sequence ID" value="CAK7330643.1"/>
    <property type="molecule type" value="Genomic_DNA"/>
</dbReference>
<dbReference type="AlphaFoldDB" id="A0AAV1RBC2"/>
<accession>A0AAV1RBC2</accession>
<keyword evidence="2" id="KW-1185">Reference proteome</keyword>
<sequence>MKASAFQVLKNNNHIHGGGSGDAHFVCQEKQTFGIADAAGDSAKGSIYDQELMCNCSIALPGQSQGAVDPKRVLKIAYEITKPKGPCTTCPINSRGNRLHCLASIRGNKLHYVSIGESIDVKFSVKKRGKSTEDLARATAELA</sequence>
<proteinExistence type="predicted"/>
<gene>
    <name evidence="1" type="ORF">DCAF_LOCUS8062</name>
</gene>